<evidence type="ECO:0000256" key="4">
    <source>
        <dbReference type="ARBA" id="ARBA00022827"/>
    </source>
</evidence>
<feature type="domain" description="4Fe-4S ferredoxin-type" evidence="7">
    <location>
        <begin position="92"/>
        <end position="122"/>
    </location>
</feature>
<dbReference type="EMBL" id="SRHE01000406">
    <property type="protein sequence ID" value="TWW09050.1"/>
    <property type="molecule type" value="Genomic_DNA"/>
</dbReference>
<dbReference type="PANTHER" id="PTHR42784:SF1">
    <property type="entry name" value="PYRANOSE 2-OXIDASE"/>
    <property type="match status" value="1"/>
</dbReference>
<dbReference type="GO" id="GO:0050660">
    <property type="term" value="F:flavin adenine dinucleotide binding"/>
    <property type="evidence" value="ECO:0007669"/>
    <property type="project" value="InterPro"/>
</dbReference>
<gene>
    <name evidence="8" type="ORF">E3A20_18220</name>
</gene>
<keyword evidence="6" id="KW-1133">Transmembrane helix</keyword>
<comment type="similarity">
    <text evidence="2">Belongs to the GMC oxidoreductase family.</text>
</comment>
<reference evidence="8 9" key="1">
    <citation type="submission" date="2019-08" db="EMBL/GenBank/DDBJ databases">
        <title>100 year-old enigma solved: identification of Planctomyces bekefii, the type genus and species of the phylum Planctomycetes.</title>
        <authorList>
            <person name="Svetlana D.N."/>
            <person name="Overmann J."/>
        </authorList>
    </citation>
    <scope>NUCLEOTIDE SEQUENCE [LARGE SCALE GENOMIC DNA]</scope>
    <source>
        <strain evidence="8">Phe10_nw2017</strain>
    </source>
</reference>
<comment type="caution">
    <text evidence="8">The sequence shown here is derived from an EMBL/GenBank/DDBJ whole genome shotgun (WGS) entry which is preliminary data.</text>
</comment>
<evidence type="ECO:0000256" key="6">
    <source>
        <dbReference type="SAM" id="Phobius"/>
    </source>
</evidence>
<evidence type="ECO:0000313" key="9">
    <source>
        <dbReference type="Proteomes" id="UP000321083"/>
    </source>
</evidence>
<keyword evidence="3" id="KW-0285">Flavoprotein</keyword>
<evidence type="ECO:0000256" key="5">
    <source>
        <dbReference type="ARBA" id="ARBA00023002"/>
    </source>
</evidence>
<accession>A0A5C6M2Q8</accession>
<dbReference type="InterPro" id="IPR036188">
    <property type="entry name" value="FAD/NAD-bd_sf"/>
</dbReference>
<name>A0A5C6M2Q8_9PLAN</name>
<evidence type="ECO:0000259" key="7">
    <source>
        <dbReference type="PROSITE" id="PS51379"/>
    </source>
</evidence>
<dbReference type="Pfam" id="PF00732">
    <property type="entry name" value="GMC_oxred_N"/>
    <property type="match status" value="1"/>
</dbReference>
<dbReference type="InterPro" id="IPR017896">
    <property type="entry name" value="4Fe4S_Fe-S-bd"/>
</dbReference>
<sequence>MLRPQPVDFEPGAAYGARLPSELWRWPIRYDEFEPWLQRAERLCGVAGALQRDFQPCRAADGGGLPSELPLAPINQRVLGRLQRAGHHVWRLPLAIDADRCLRCDQCAGVPCPTGARWSALRVLTTAGQSCRSLILKPRTEAVRLQHAAGRIDGLEVCNRDDGRHYRIRARRYVLAAGAIGTAALLLASGIEHAQLGRNFMYHCSPVVVGLFLSSTGGRRTFIKQLGVSDYYNGTPDLPQKMGIVQSLPAPGPVLLAKKRPASPAGAVEAVAA</sequence>
<keyword evidence="6" id="KW-0812">Transmembrane</keyword>
<feature type="transmembrane region" description="Helical" evidence="6">
    <location>
        <begin position="173"/>
        <end position="194"/>
    </location>
</feature>
<dbReference type="Gene3D" id="3.50.50.60">
    <property type="entry name" value="FAD/NAD(P)-binding domain"/>
    <property type="match status" value="1"/>
</dbReference>
<keyword evidence="4" id="KW-0274">FAD</keyword>
<evidence type="ECO:0000256" key="3">
    <source>
        <dbReference type="ARBA" id="ARBA00022630"/>
    </source>
</evidence>
<dbReference type="InterPro" id="IPR000172">
    <property type="entry name" value="GMC_OxRdtase_N"/>
</dbReference>
<evidence type="ECO:0000256" key="1">
    <source>
        <dbReference type="ARBA" id="ARBA00001974"/>
    </source>
</evidence>
<dbReference type="InterPro" id="IPR051473">
    <property type="entry name" value="P2Ox-like"/>
</dbReference>
<dbReference type="PROSITE" id="PS51379">
    <property type="entry name" value="4FE4S_FER_2"/>
    <property type="match status" value="1"/>
</dbReference>
<keyword evidence="6" id="KW-0472">Membrane</keyword>
<dbReference type="SUPFAM" id="SSF51905">
    <property type="entry name" value="FAD/NAD(P)-binding domain"/>
    <property type="match status" value="1"/>
</dbReference>
<proteinExistence type="inferred from homology"/>
<keyword evidence="5" id="KW-0560">Oxidoreductase</keyword>
<dbReference type="GO" id="GO:0016614">
    <property type="term" value="F:oxidoreductase activity, acting on CH-OH group of donors"/>
    <property type="evidence" value="ECO:0007669"/>
    <property type="project" value="InterPro"/>
</dbReference>
<evidence type="ECO:0000313" key="8">
    <source>
        <dbReference type="EMBL" id="TWW09050.1"/>
    </source>
</evidence>
<dbReference type="AlphaFoldDB" id="A0A5C6M2Q8"/>
<dbReference type="Proteomes" id="UP000321083">
    <property type="component" value="Unassembled WGS sequence"/>
</dbReference>
<reference evidence="8 9" key="2">
    <citation type="submission" date="2019-08" db="EMBL/GenBank/DDBJ databases">
        <authorList>
            <person name="Henke P."/>
        </authorList>
    </citation>
    <scope>NUCLEOTIDE SEQUENCE [LARGE SCALE GENOMIC DNA]</scope>
    <source>
        <strain evidence="8">Phe10_nw2017</strain>
    </source>
</reference>
<dbReference type="PANTHER" id="PTHR42784">
    <property type="entry name" value="PYRANOSE 2-OXIDASE"/>
    <property type="match status" value="1"/>
</dbReference>
<protein>
    <recommendedName>
        <fullName evidence="7">4Fe-4S ferredoxin-type domain-containing protein</fullName>
    </recommendedName>
</protein>
<organism evidence="8 9">
    <name type="scientific">Planctomyces bekefii</name>
    <dbReference type="NCBI Taxonomy" id="1653850"/>
    <lineage>
        <taxon>Bacteria</taxon>
        <taxon>Pseudomonadati</taxon>
        <taxon>Planctomycetota</taxon>
        <taxon>Planctomycetia</taxon>
        <taxon>Planctomycetales</taxon>
        <taxon>Planctomycetaceae</taxon>
        <taxon>Planctomyces</taxon>
    </lineage>
</organism>
<evidence type="ECO:0000256" key="2">
    <source>
        <dbReference type="ARBA" id="ARBA00010790"/>
    </source>
</evidence>
<keyword evidence="9" id="KW-1185">Reference proteome</keyword>
<comment type="cofactor">
    <cofactor evidence="1">
        <name>FAD</name>
        <dbReference type="ChEBI" id="CHEBI:57692"/>
    </cofactor>
</comment>